<protein>
    <submittedName>
        <fullName evidence="3">10719_t:CDS:1</fullName>
    </submittedName>
</protein>
<dbReference type="PROSITE" id="PS50118">
    <property type="entry name" value="HMG_BOX_2"/>
    <property type="match status" value="1"/>
</dbReference>
<organism evidence="3 4">
    <name type="scientific">Cetraspora pellucida</name>
    <dbReference type="NCBI Taxonomy" id="1433469"/>
    <lineage>
        <taxon>Eukaryota</taxon>
        <taxon>Fungi</taxon>
        <taxon>Fungi incertae sedis</taxon>
        <taxon>Mucoromycota</taxon>
        <taxon>Glomeromycotina</taxon>
        <taxon>Glomeromycetes</taxon>
        <taxon>Diversisporales</taxon>
        <taxon>Gigasporaceae</taxon>
        <taxon>Cetraspora</taxon>
    </lineage>
</organism>
<proteinExistence type="predicted"/>
<feature type="domain" description="HMG box" evidence="2">
    <location>
        <begin position="51"/>
        <end position="123"/>
    </location>
</feature>
<feature type="DNA-binding region" description="HMG box" evidence="1">
    <location>
        <begin position="51"/>
        <end position="123"/>
    </location>
</feature>
<dbReference type="CDD" id="cd01389">
    <property type="entry name" value="HMG-box_ROX1-like"/>
    <property type="match status" value="1"/>
</dbReference>
<dbReference type="InterPro" id="IPR009071">
    <property type="entry name" value="HMG_box_dom"/>
</dbReference>
<dbReference type="GO" id="GO:0005634">
    <property type="term" value="C:nucleus"/>
    <property type="evidence" value="ECO:0007669"/>
    <property type="project" value="UniProtKB-UniRule"/>
</dbReference>
<sequence length="346" mass="39845">MAQSQLNLSFEGIPEDFNYFYLYFPKYKYKTLTLMSTKKRHIKNIKKNASPPRPPNKFFLFKNAFMLEFKYQYQKRFEKLSMPNLCKYTQEIWKNVPEEVKTTYAKLAVEAQTMHNELFPNYVYRPNKKKRVKKGACVNDQEDSSMSKNMSTFSSTTLLAEQLHSIEDPQTTISPVATPPITSSTTTSPIINSLTTPSDGSPLIPSLEGQTFFQPPEEFDFSLTGTQYTISPGQTFFQPPEEFGFHLTGTQFTLLPDVSTYMFYPEESIIPEGSLALEFPTNLDNINHITSDACNINYYFLELIRGHTAFITVYKSVRPFVIFARHNKHDDNEFSDYNSGNTIFVT</sequence>
<keyword evidence="1" id="KW-0238">DNA-binding</keyword>
<dbReference type="SUPFAM" id="SSF47095">
    <property type="entry name" value="HMG-box"/>
    <property type="match status" value="1"/>
</dbReference>
<dbReference type="Proteomes" id="UP000789759">
    <property type="component" value="Unassembled WGS sequence"/>
</dbReference>
<keyword evidence="4" id="KW-1185">Reference proteome</keyword>
<dbReference type="Pfam" id="PF00505">
    <property type="entry name" value="HMG_box"/>
    <property type="match status" value="1"/>
</dbReference>
<reference evidence="3" key="1">
    <citation type="submission" date="2021-06" db="EMBL/GenBank/DDBJ databases">
        <authorList>
            <person name="Kallberg Y."/>
            <person name="Tangrot J."/>
            <person name="Rosling A."/>
        </authorList>
    </citation>
    <scope>NUCLEOTIDE SEQUENCE</scope>
    <source>
        <strain evidence="3">FL966</strain>
    </source>
</reference>
<keyword evidence="1" id="KW-0539">Nucleus</keyword>
<evidence type="ECO:0000259" key="2">
    <source>
        <dbReference type="PROSITE" id="PS50118"/>
    </source>
</evidence>
<evidence type="ECO:0000256" key="1">
    <source>
        <dbReference type="PROSITE-ProRule" id="PRU00267"/>
    </source>
</evidence>
<name>A0A9N9HM60_9GLOM</name>
<dbReference type="EMBL" id="CAJVQA010009922">
    <property type="protein sequence ID" value="CAG8691208.1"/>
    <property type="molecule type" value="Genomic_DNA"/>
</dbReference>
<evidence type="ECO:0000313" key="4">
    <source>
        <dbReference type="Proteomes" id="UP000789759"/>
    </source>
</evidence>
<accession>A0A9N9HM60</accession>
<dbReference type="GO" id="GO:0003677">
    <property type="term" value="F:DNA binding"/>
    <property type="evidence" value="ECO:0007669"/>
    <property type="project" value="UniProtKB-UniRule"/>
</dbReference>
<comment type="caution">
    <text evidence="3">The sequence shown here is derived from an EMBL/GenBank/DDBJ whole genome shotgun (WGS) entry which is preliminary data.</text>
</comment>
<evidence type="ECO:0000313" key="3">
    <source>
        <dbReference type="EMBL" id="CAG8691208.1"/>
    </source>
</evidence>
<dbReference type="Gene3D" id="1.10.30.10">
    <property type="entry name" value="High mobility group box domain"/>
    <property type="match status" value="1"/>
</dbReference>
<dbReference type="InterPro" id="IPR036910">
    <property type="entry name" value="HMG_box_dom_sf"/>
</dbReference>
<dbReference type="OrthoDB" id="6247875at2759"/>
<dbReference type="AlphaFoldDB" id="A0A9N9HM60"/>
<gene>
    <name evidence="3" type="ORF">CPELLU_LOCUS11306</name>
</gene>